<dbReference type="FunFam" id="1.10.510.10:FF:000275">
    <property type="entry name" value="SRSF protein kinase 2 isoform X3"/>
    <property type="match status" value="1"/>
</dbReference>
<evidence type="ECO:0000313" key="12">
    <source>
        <dbReference type="Proteomes" id="UP000218209"/>
    </source>
</evidence>
<evidence type="ECO:0000256" key="8">
    <source>
        <dbReference type="ARBA" id="ARBA00048679"/>
    </source>
</evidence>
<dbReference type="SUPFAM" id="SSF56112">
    <property type="entry name" value="Protein kinase-like (PK-like)"/>
    <property type="match status" value="1"/>
</dbReference>
<evidence type="ECO:0000256" key="2">
    <source>
        <dbReference type="ARBA" id="ARBA00022527"/>
    </source>
</evidence>
<keyword evidence="5" id="KW-0418">Kinase</keyword>
<keyword evidence="3" id="KW-0808">Transferase</keyword>
<evidence type="ECO:0000256" key="1">
    <source>
        <dbReference type="ARBA" id="ARBA00012513"/>
    </source>
</evidence>
<organism evidence="11 12">
    <name type="scientific">Porphyra umbilicalis</name>
    <name type="common">Purple laver</name>
    <name type="synonym">Red alga</name>
    <dbReference type="NCBI Taxonomy" id="2786"/>
    <lineage>
        <taxon>Eukaryota</taxon>
        <taxon>Rhodophyta</taxon>
        <taxon>Bangiophyceae</taxon>
        <taxon>Bangiales</taxon>
        <taxon>Bangiaceae</taxon>
        <taxon>Porphyra</taxon>
    </lineage>
</organism>
<feature type="compositionally biased region" description="Gly residues" evidence="9">
    <location>
        <begin position="256"/>
        <end position="280"/>
    </location>
</feature>
<proteinExistence type="predicted"/>
<dbReference type="GO" id="GO:0000245">
    <property type="term" value="P:spliceosomal complex assembly"/>
    <property type="evidence" value="ECO:0007669"/>
    <property type="project" value="TreeGrafter"/>
</dbReference>
<dbReference type="Gene3D" id="1.10.510.10">
    <property type="entry name" value="Transferase(Phosphotransferase) domain 1"/>
    <property type="match status" value="1"/>
</dbReference>
<keyword evidence="2" id="KW-0723">Serine/threonine-protein kinase</keyword>
<comment type="catalytic activity">
    <reaction evidence="7">
        <text>L-threonyl-[protein] + ATP = O-phospho-L-threonyl-[protein] + ADP + H(+)</text>
        <dbReference type="Rhea" id="RHEA:46608"/>
        <dbReference type="Rhea" id="RHEA-COMP:11060"/>
        <dbReference type="Rhea" id="RHEA-COMP:11605"/>
        <dbReference type="ChEBI" id="CHEBI:15378"/>
        <dbReference type="ChEBI" id="CHEBI:30013"/>
        <dbReference type="ChEBI" id="CHEBI:30616"/>
        <dbReference type="ChEBI" id="CHEBI:61977"/>
        <dbReference type="ChEBI" id="CHEBI:456216"/>
        <dbReference type="EC" id="2.7.11.1"/>
    </reaction>
</comment>
<keyword evidence="6" id="KW-0067">ATP-binding</keyword>
<evidence type="ECO:0000256" key="4">
    <source>
        <dbReference type="ARBA" id="ARBA00022741"/>
    </source>
</evidence>
<feature type="region of interest" description="Disordered" evidence="9">
    <location>
        <begin position="247"/>
        <end position="328"/>
    </location>
</feature>
<protein>
    <recommendedName>
        <fullName evidence="1">non-specific serine/threonine protein kinase</fullName>
        <ecNumber evidence="1">2.7.11.1</ecNumber>
    </recommendedName>
</protein>
<gene>
    <name evidence="11" type="ORF">BU14_0170s0013</name>
</gene>
<dbReference type="AlphaFoldDB" id="A0A1X6P7R9"/>
<dbReference type="InterPro" id="IPR051334">
    <property type="entry name" value="SRPK"/>
</dbReference>
<sequence>MAAAAAEIGGGGGAGSAVGANEADGCIRNGCGVVGLRSSAAKTDVGSASTVAGATASVGVDPQFFADAALAEAVTELGASVAGDVTLVDFGNACWIDKHFTEDIQTTQYRAPEVILGAGYDPSADVWSLGCVLFELATGDFLFDPHSNDGYGRDEDHMAQVLELVGPTRLPAALLRGTSARDLFTRSGQLRRIRRLKYWPLAAVLYDKYQMGRADSEGFAGFLSRLLTVSPGERVTAAEAVADPFLADEDGEEGGGDAAGGGTHAHAGGGGGDPGGGRRPGGVMADGRTASGLGRPPRPCGRGGQRWGFVALHGPREQAEGYLENDKN</sequence>
<dbReference type="PANTHER" id="PTHR47634">
    <property type="entry name" value="PROTEIN KINASE DOMAIN-CONTAINING PROTEIN-RELATED"/>
    <property type="match status" value="1"/>
</dbReference>
<dbReference type="PANTHER" id="PTHR47634:SF9">
    <property type="entry name" value="PROTEIN KINASE DOMAIN-CONTAINING PROTEIN-RELATED"/>
    <property type="match status" value="1"/>
</dbReference>
<evidence type="ECO:0000256" key="6">
    <source>
        <dbReference type="ARBA" id="ARBA00022840"/>
    </source>
</evidence>
<dbReference type="PROSITE" id="PS50011">
    <property type="entry name" value="PROTEIN_KINASE_DOM"/>
    <property type="match status" value="1"/>
</dbReference>
<reference evidence="11 12" key="1">
    <citation type="submission" date="2017-03" db="EMBL/GenBank/DDBJ databases">
        <title>WGS assembly of Porphyra umbilicalis.</title>
        <authorList>
            <person name="Brawley S.H."/>
            <person name="Blouin N.A."/>
            <person name="Ficko-Blean E."/>
            <person name="Wheeler G.L."/>
            <person name="Lohr M."/>
            <person name="Goodson H.V."/>
            <person name="Jenkins J.W."/>
            <person name="Blaby-Haas C.E."/>
            <person name="Helliwell K.E."/>
            <person name="Chan C."/>
            <person name="Marriage T."/>
            <person name="Bhattacharya D."/>
            <person name="Klein A.S."/>
            <person name="Badis Y."/>
            <person name="Brodie J."/>
            <person name="Cao Y."/>
            <person name="Collen J."/>
            <person name="Dittami S.M."/>
            <person name="Gachon C.M."/>
            <person name="Green B.R."/>
            <person name="Karpowicz S."/>
            <person name="Kim J.W."/>
            <person name="Kudahl U."/>
            <person name="Lin S."/>
            <person name="Michel G."/>
            <person name="Mittag M."/>
            <person name="Olson B.J."/>
            <person name="Pangilinan J."/>
            <person name="Peng Y."/>
            <person name="Qiu H."/>
            <person name="Shu S."/>
            <person name="Singer J.T."/>
            <person name="Smith A.G."/>
            <person name="Sprecher B.N."/>
            <person name="Wagner V."/>
            <person name="Wang W."/>
            <person name="Wang Z.-Y."/>
            <person name="Yan J."/>
            <person name="Yarish C."/>
            <person name="Zoeuner-Riek S."/>
            <person name="Zhuang Y."/>
            <person name="Zou Y."/>
            <person name="Lindquist E.A."/>
            <person name="Grimwood J."/>
            <person name="Barry K."/>
            <person name="Rokhsar D.S."/>
            <person name="Schmutz J."/>
            <person name="Stiller J.W."/>
            <person name="Grossman A.R."/>
            <person name="Prochnik S.E."/>
        </authorList>
    </citation>
    <scope>NUCLEOTIDE SEQUENCE [LARGE SCALE GENOMIC DNA]</scope>
    <source>
        <strain evidence="11">4086291</strain>
    </source>
</reference>
<evidence type="ECO:0000256" key="3">
    <source>
        <dbReference type="ARBA" id="ARBA00022679"/>
    </source>
</evidence>
<keyword evidence="4" id="KW-0547">Nucleotide-binding</keyword>
<evidence type="ECO:0000256" key="9">
    <source>
        <dbReference type="SAM" id="MobiDB-lite"/>
    </source>
</evidence>
<dbReference type="GO" id="GO:0005524">
    <property type="term" value="F:ATP binding"/>
    <property type="evidence" value="ECO:0007669"/>
    <property type="project" value="UniProtKB-KW"/>
</dbReference>
<name>A0A1X6P7R9_PORUM</name>
<evidence type="ECO:0000256" key="5">
    <source>
        <dbReference type="ARBA" id="ARBA00022777"/>
    </source>
</evidence>
<dbReference type="SMART" id="SM00220">
    <property type="entry name" value="S_TKc"/>
    <property type="match status" value="1"/>
</dbReference>
<dbReference type="Pfam" id="PF00069">
    <property type="entry name" value="Pkinase"/>
    <property type="match status" value="1"/>
</dbReference>
<dbReference type="OrthoDB" id="2649at2759"/>
<evidence type="ECO:0000256" key="7">
    <source>
        <dbReference type="ARBA" id="ARBA00047899"/>
    </source>
</evidence>
<feature type="compositionally biased region" description="Basic and acidic residues" evidence="9">
    <location>
        <begin position="314"/>
        <end position="328"/>
    </location>
</feature>
<dbReference type="GO" id="GO:0050684">
    <property type="term" value="P:regulation of mRNA processing"/>
    <property type="evidence" value="ECO:0007669"/>
    <property type="project" value="TreeGrafter"/>
</dbReference>
<dbReference type="EMBL" id="KV918852">
    <property type="protein sequence ID" value="OSX76898.1"/>
    <property type="molecule type" value="Genomic_DNA"/>
</dbReference>
<accession>A0A1X6P7R9</accession>
<dbReference type="InterPro" id="IPR000719">
    <property type="entry name" value="Prot_kinase_dom"/>
</dbReference>
<evidence type="ECO:0000259" key="10">
    <source>
        <dbReference type="PROSITE" id="PS50011"/>
    </source>
</evidence>
<dbReference type="GO" id="GO:0004674">
    <property type="term" value="F:protein serine/threonine kinase activity"/>
    <property type="evidence" value="ECO:0007669"/>
    <property type="project" value="UniProtKB-KW"/>
</dbReference>
<dbReference type="InterPro" id="IPR011009">
    <property type="entry name" value="Kinase-like_dom_sf"/>
</dbReference>
<keyword evidence="12" id="KW-1185">Reference proteome</keyword>
<dbReference type="Proteomes" id="UP000218209">
    <property type="component" value="Unassembled WGS sequence"/>
</dbReference>
<feature type="domain" description="Protein kinase" evidence="10">
    <location>
        <begin position="1"/>
        <end position="246"/>
    </location>
</feature>
<dbReference type="EC" id="2.7.11.1" evidence="1"/>
<comment type="catalytic activity">
    <reaction evidence="8">
        <text>L-seryl-[protein] + ATP = O-phospho-L-seryl-[protein] + ADP + H(+)</text>
        <dbReference type="Rhea" id="RHEA:17989"/>
        <dbReference type="Rhea" id="RHEA-COMP:9863"/>
        <dbReference type="Rhea" id="RHEA-COMP:11604"/>
        <dbReference type="ChEBI" id="CHEBI:15378"/>
        <dbReference type="ChEBI" id="CHEBI:29999"/>
        <dbReference type="ChEBI" id="CHEBI:30616"/>
        <dbReference type="ChEBI" id="CHEBI:83421"/>
        <dbReference type="ChEBI" id="CHEBI:456216"/>
        <dbReference type="EC" id="2.7.11.1"/>
    </reaction>
</comment>
<evidence type="ECO:0000313" key="11">
    <source>
        <dbReference type="EMBL" id="OSX76898.1"/>
    </source>
</evidence>